<dbReference type="GeneTree" id="ENSGT00390000003004"/>
<organism evidence="3 4">
    <name type="scientific">Leptobrachium leishanense</name>
    <name type="common">Leishan spiny toad</name>
    <dbReference type="NCBI Taxonomy" id="445787"/>
    <lineage>
        <taxon>Eukaryota</taxon>
        <taxon>Metazoa</taxon>
        <taxon>Chordata</taxon>
        <taxon>Craniata</taxon>
        <taxon>Vertebrata</taxon>
        <taxon>Euteleostomi</taxon>
        <taxon>Amphibia</taxon>
        <taxon>Batrachia</taxon>
        <taxon>Anura</taxon>
        <taxon>Pelobatoidea</taxon>
        <taxon>Megophryidae</taxon>
        <taxon>Leptobrachium</taxon>
    </lineage>
</organism>
<proteinExistence type="predicted"/>
<keyword evidence="2" id="KW-0472">Membrane</keyword>
<dbReference type="PANTHER" id="PTHR15568">
    <property type="entry name" value="ECOTROPIC VIRAL INTEGRATION SITE 2A"/>
    <property type="match status" value="1"/>
</dbReference>
<dbReference type="Ensembl" id="ENSLLET00000024197.1">
    <property type="protein sequence ID" value="ENSLLEP00000023315.1"/>
    <property type="gene ID" value="ENSLLEG00000014778.1"/>
</dbReference>
<feature type="region of interest" description="Disordered" evidence="1">
    <location>
        <begin position="51"/>
        <end position="76"/>
    </location>
</feature>
<reference evidence="3" key="2">
    <citation type="submission" date="2025-09" db="UniProtKB">
        <authorList>
            <consortium name="Ensembl"/>
        </authorList>
    </citation>
    <scope>IDENTIFICATION</scope>
</reference>
<feature type="transmembrane region" description="Helical" evidence="2">
    <location>
        <begin position="108"/>
        <end position="134"/>
    </location>
</feature>
<evidence type="ECO:0000256" key="2">
    <source>
        <dbReference type="SAM" id="Phobius"/>
    </source>
</evidence>
<dbReference type="InterPro" id="IPR008608">
    <property type="entry name" value="Ectropic_vir_integratn_site_2A"/>
</dbReference>
<protein>
    <recommendedName>
        <fullName evidence="5">Protein EVI2A</fullName>
    </recommendedName>
</protein>
<dbReference type="OrthoDB" id="9448427at2759"/>
<keyword evidence="4" id="KW-1185">Reference proteome</keyword>
<keyword evidence="2" id="KW-1133">Transmembrane helix</keyword>
<evidence type="ECO:0000256" key="1">
    <source>
        <dbReference type="SAM" id="MobiDB-lite"/>
    </source>
</evidence>
<dbReference type="AlphaFoldDB" id="A0A8C5PIH4"/>
<name>A0A8C5PIH4_9ANUR</name>
<accession>A0A8C5PIH4</accession>
<evidence type="ECO:0008006" key="5">
    <source>
        <dbReference type="Google" id="ProtNLM"/>
    </source>
</evidence>
<reference evidence="3" key="1">
    <citation type="submission" date="2025-08" db="UniProtKB">
        <authorList>
            <consortium name="Ensembl"/>
        </authorList>
    </citation>
    <scope>IDENTIFICATION</scope>
</reference>
<evidence type="ECO:0000313" key="3">
    <source>
        <dbReference type="Ensembl" id="ENSLLEP00000023315.1"/>
    </source>
</evidence>
<dbReference type="Proteomes" id="UP000694569">
    <property type="component" value="Unplaced"/>
</dbReference>
<dbReference type="Pfam" id="PF05399">
    <property type="entry name" value="EVI2A"/>
    <property type="match status" value="1"/>
</dbReference>
<sequence>GKHKDRYVESGPHILYLAVITGIMILFSCQAQTKTTQLFLSNNYTTSTKDASMDSTISRQTKSQEMPPVTKTDLRSSLPTGITGTETLASEVTPSGKLSCNIEKYKTGIMICIVIIAVLVLVCAILVIFLVVLANKVASLKKKLATSKRQVRSNGDFLNASSTLWPSTLDTWQRKTQAANRVS</sequence>
<dbReference type="GO" id="GO:0016020">
    <property type="term" value="C:membrane"/>
    <property type="evidence" value="ECO:0007669"/>
    <property type="project" value="InterPro"/>
</dbReference>
<feature type="compositionally biased region" description="Polar residues" evidence="1">
    <location>
        <begin position="51"/>
        <end position="64"/>
    </location>
</feature>
<evidence type="ECO:0000313" key="4">
    <source>
        <dbReference type="Proteomes" id="UP000694569"/>
    </source>
</evidence>
<feature type="transmembrane region" description="Helical" evidence="2">
    <location>
        <begin position="14"/>
        <end position="33"/>
    </location>
</feature>
<keyword evidence="2" id="KW-0812">Transmembrane</keyword>
<dbReference type="PANTHER" id="PTHR15568:SF0">
    <property type="entry name" value="PROTEIN EVI2A"/>
    <property type="match status" value="1"/>
</dbReference>